<evidence type="ECO:0000313" key="2">
    <source>
        <dbReference type="Proteomes" id="UP000555103"/>
    </source>
</evidence>
<protein>
    <submittedName>
        <fullName evidence="1">Uncharacterized protein</fullName>
    </submittedName>
</protein>
<gene>
    <name evidence="1" type="ORF">GGR21_004011</name>
</gene>
<name>A0A840CWX2_9BACT</name>
<accession>A0A840CWX2</accession>
<reference evidence="1 2" key="1">
    <citation type="submission" date="2020-08" db="EMBL/GenBank/DDBJ databases">
        <title>Genomic Encyclopedia of Type Strains, Phase IV (KMG-IV): sequencing the most valuable type-strain genomes for metagenomic binning, comparative biology and taxonomic classification.</title>
        <authorList>
            <person name="Goeker M."/>
        </authorList>
    </citation>
    <scope>NUCLEOTIDE SEQUENCE [LARGE SCALE GENOMIC DNA]</scope>
    <source>
        <strain evidence="1 2">DSM 104969</strain>
    </source>
</reference>
<dbReference type="AlphaFoldDB" id="A0A840CWX2"/>
<organism evidence="1 2">
    <name type="scientific">Dysgonomonas hofstadii</name>
    <dbReference type="NCBI Taxonomy" id="637886"/>
    <lineage>
        <taxon>Bacteria</taxon>
        <taxon>Pseudomonadati</taxon>
        <taxon>Bacteroidota</taxon>
        <taxon>Bacteroidia</taxon>
        <taxon>Bacteroidales</taxon>
        <taxon>Dysgonomonadaceae</taxon>
        <taxon>Dysgonomonas</taxon>
    </lineage>
</organism>
<proteinExistence type="predicted"/>
<keyword evidence="2" id="KW-1185">Reference proteome</keyword>
<dbReference type="RefSeq" id="WP_026625771.1">
    <property type="nucleotide sequence ID" value="NZ_JACIEP010000022.1"/>
</dbReference>
<dbReference type="EMBL" id="JACIEP010000022">
    <property type="protein sequence ID" value="MBB4038084.1"/>
    <property type="molecule type" value="Genomic_DNA"/>
</dbReference>
<dbReference type="Proteomes" id="UP000555103">
    <property type="component" value="Unassembled WGS sequence"/>
</dbReference>
<comment type="caution">
    <text evidence="1">The sequence shown here is derived from an EMBL/GenBank/DDBJ whole genome shotgun (WGS) entry which is preliminary data.</text>
</comment>
<evidence type="ECO:0000313" key="1">
    <source>
        <dbReference type="EMBL" id="MBB4038084.1"/>
    </source>
</evidence>
<sequence length="147" mass="17219">MERYAKRIIRNLQNQIIKGTYNPQEGLVYGLSDSPFGDIYCIYRLEKDILTCFTLFEPEVSDKVEREVLAYLEGLNKEPGGGCFYIDNILSRITFAVDYEISRGTDTPSFDSFCTLGFYRFKKDRQILYWMLTGKMAKNPDVKLRRY</sequence>